<dbReference type="AlphaFoldDB" id="A0A3E0UDQ1"/>
<gene>
    <name evidence="1" type="ORF">DXX92_02060</name>
</gene>
<evidence type="ECO:0000313" key="1">
    <source>
        <dbReference type="EMBL" id="REL34225.1"/>
    </source>
</evidence>
<dbReference type="Proteomes" id="UP000256999">
    <property type="component" value="Unassembled WGS sequence"/>
</dbReference>
<proteinExistence type="predicted"/>
<dbReference type="OrthoDB" id="1113830at2"/>
<protein>
    <recommendedName>
        <fullName evidence="3">NRDE family protein</fullName>
    </recommendedName>
</protein>
<organism evidence="1 2">
    <name type="scientific">Thalassotalea euphylliae</name>
    <dbReference type="NCBI Taxonomy" id="1655234"/>
    <lineage>
        <taxon>Bacteria</taxon>
        <taxon>Pseudomonadati</taxon>
        <taxon>Pseudomonadota</taxon>
        <taxon>Gammaproteobacteria</taxon>
        <taxon>Alteromonadales</taxon>
        <taxon>Colwelliaceae</taxon>
        <taxon>Thalassotalea</taxon>
    </lineage>
</organism>
<name>A0A3E0UDQ1_9GAMM</name>
<comment type="caution">
    <text evidence="1">The sequence shown here is derived from an EMBL/GenBank/DDBJ whole genome shotgun (WGS) entry which is preliminary data.</text>
</comment>
<dbReference type="InterPro" id="IPR008551">
    <property type="entry name" value="TANGO2"/>
</dbReference>
<evidence type="ECO:0000313" key="2">
    <source>
        <dbReference type="Proteomes" id="UP000256999"/>
    </source>
</evidence>
<dbReference type="Pfam" id="PF05742">
    <property type="entry name" value="TANGO2"/>
    <property type="match status" value="1"/>
</dbReference>
<accession>A0A3E0UDQ1</accession>
<evidence type="ECO:0008006" key="3">
    <source>
        <dbReference type="Google" id="ProtNLM"/>
    </source>
</evidence>
<reference evidence="1 2" key="1">
    <citation type="submission" date="2018-08" db="EMBL/GenBank/DDBJ databases">
        <title>Thalassotalea euphylliae genome.</title>
        <authorList>
            <person name="Summers S."/>
            <person name="Rice S.A."/>
            <person name="Freckelton M.L."/>
            <person name="Nedved B.T."/>
            <person name="Hadfield M.G."/>
        </authorList>
    </citation>
    <scope>NUCLEOTIDE SEQUENCE [LARGE SCALE GENOMIC DNA]</scope>
    <source>
        <strain evidence="1 2">H2</strain>
    </source>
</reference>
<dbReference type="RefSeq" id="WP_115998902.1">
    <property type="nucleotide sequence ID" value="NZ_QUOV01000001.1"/>
</dbReference>
<sequence length="261" mass="29403">MCTLTWQLEPSGYQVFFNRDEQRSRAIAKPVAFNASLHAAYPIDPQGGGTWIALTQAGSTLCLLNNYQAQATHQPANPISRGEVILRLIAKLNDDVDGTYEEHGDITHLVKTLPLTRFAPFIVCFFPAHLNQHQGQIQQLQWDGQHLTRLPVTMPLTSSGFNISAVSAARYLYFAELMPQNTEDFLAYHASHQPQRSAFSVCMHREDAHTVSFSHVQVGEGEQLFNYYQGSPCQSLNNRDALTQLKQERLVQENLTQLQYA</sequence>
<dbReference type="EMBL" id="QUOV01000001">
    <property type="protein sequence ID" value="REL34225.1"/>
    <property type="molecule type" value="Genomic_DNA"/>
</dbReference>